<feature type="compositionally biased region" description="Basic and acidic residues" evidence="3">
    <location>
        <begin position="1118"/>
        <end position="1129"/>
    </location>
</feature>
<feature type="region of interest" description="Disordered" evidence="3">
    <location>
        <begin position="1109"/>
        <end position="1143"/>
    </location>
</feature>
<dbReference type="InterPro" id="IPR027417">
    <property type="entry name" value="P-loop_NTPase"/>
</dbReference>
<dbReference type="SMART" id="SM00176">
    <property type="entry name" value="RAN"/>
    <property type="match status" value="1"/>
</dbReference>
<dbReference type="Pfam" id="PF00350">
    <property type="entry name" value="Dynamin_N"/>
    <property type="match status" value="1"/>
</dbReference>
<dbReference type="Pfam" id="PF00071">
    <property type="entry name" value="Ras"/>
    <property type="match status" value="2"/>
</dbReference>
<proteinExistence type="inferred from homology"/>
<reference evidence="6 7" key="1">
    <citation type="submission" date="2018-10" db="EMBL/GenBank/DDBJ databases">
        <title>Fifty Aureobasidium pullulans genomes reveal a recombining polyextremotolerant generalist.</title>
        <authorList>
            <person name="Gostincar C."/>
            <person name="Turk M."/>
            <person name="Zajc J."/>
            <person name="Gunde-Cimerman N."/>
        </authorList>
    </citation>
    <scope>NUCLEOTIDE SEQUENCE [LARGE SCALE GENOMIC DNA]</scope>
    <source>
        <strain evidence="6 7">EXF-11900</strain>
    </source>
</reference>
<dbReference type="NCBIfam" id="TIGR00231">
    <property type="entry name" value="small_GTP"/>
    <property type="match status" value="1"/>
</dbReference>
<dbReference type="CDD" id="cd00154">
    <property type="entry name" value="Rab"/>
    <property type="match status" value="1"/>
</dbReference>
<sequence length="1143" mass="128360">MHWDYIAKIVSLGDSGCGKSSLTIRLCEGRFSPHHDVTIGVEFGSRIVPVGPPASLALKVNDPSADPTIETPSNTDSQNQKHMKLSLWDTAGQETYKSITRSYFRGASGALLVFDITRRATFEAVTAWLNDLRQIAEENIIVVLVGNKSDLAASTTVAEGAGSENKRQVTQEEAEAWCKENKVMQYVETSAKSGDNVERAFREVAERIYQNIEAGKYDLNDRRSGVKGPGAGGGNTARTINLGMNDAASVQKRGKQGASFGGPDFLPIQHNNREYRYLTTSEHCTRTFTASVLFTMSKRQADYDYDSSDDDDEEISSYDATAVEEAPKTPANHPSFAKAKEKHRAIIQLLEEPLKETTSTSSNVNKLSSMIEERRECCPMIEIRITVAGGMGSGKSSVSNALISVGLLTPTGDSGLSETLVIHEFRRVRPDQTQPFRAEIEYYRGAELEEIMATEFKQAYAAVDPSEDNVSDSEDIDFDDSEKDHDEYGHIQAISNFFCNRPECASVEATKEFLRQAHSENDKAAIARMVRWSEEIIRNYTEKSVGSTVVMESATTADLLQELRGFTHTTVKKGQDYGCERACWPIVKKITFCLDTPFLNDGIVLVDTPGLNDCDPTRAAMVKKELARSIFVLIIAQISRAINDDTVLRYLRKGYFSHRIGKVIPVLTHTDSLSKFQGWGNANDVQKDRLQEAEDEVDQLEKELEQLRANKRQKIATSEIPYRVQKEQLLTTTRDVTPLPVFCVSTLVYESHRAGFKKSSVPVLSVADTQIPALRHYLRRATGERPFNIVTFHYENTLPSIISSFEMWCCKAHLNGSERLEAIVTDLKPICSAVVEDFNDMVKNEIKRILDVLILNEQTLNEQSHDVCQGWETISPPKYRNLVKKRGFRLKTKALPGLYWNGDLIKISNPLILARCQSLLDMIINSEINIAIALEEHVNQMSTSVREDRQSTFVKLEPFSHLVDLKKTEMRKTVAESFSSLKAEFEGVIHELTSPHPDERDASIISRCMVPIYESTEAIKGKNSNVRKPQHMRRQLRIMGGLWSSVHETARSELQQVLDTHCTELSSSVQASLQEIQNSFINCYRDKEVEPEEERKMRGELTRRVQLAKEILPQLGDDIEKSKENEPKKSRPHRSTTNTPGAE</sequence>
<dbReference type="FunFam" id="3.40.50.300:FF:001537">
    <property type="entry name" value="Secretion related GTPase SrgD"/>
    <property type="match status" value="1"/>
</dbReference>
<evidence type="ECO:0000259" key="4">
    <source>
        <dbReference type="Pfam" id="PF00350"/>
    </source>
</evidence>
<dbReference type="EMBL" id="QZAF01000673">
    <property type="protein sequence ID" value="THV65328.1"/>
    <property type="molecule type" value="Genomic_DNA"/>
</dbReference>
<keyword evidence="2" id="KW-0175">Coiled coil</keyword>
<comment type="caution">
    <text evidence="6">The sequence shown here is derived from an EMBL/GenBank/DDBJ whole genome shotgun (WGS) entry which is preliminary data.</text>
</comment>
<dbReference type="GO" id="GO:0005525">
    <property type="term" value="F:GTP binding"/>
    <property type="evidence" value="ECO:0007669"/>
    <property type="project" value="InterPro"/>
</dbReference>
<evidence type="ECO:0000256" key="3">
    <source>
        <dbReference type="SAM" id="MobiDB-lite"/>
    </source>
</evidence>
<dbReference type="InterPro" id="IPR001806">
    <property type="entry name" value="Small_GTPase"/>
</dbReference>
<dbReference type="SMART" id="SM00174">
    <property type="entry name" value="RHO"/>
    <property type="match status" value="1"/>
</dbReference>
<protein>
    <recommendedName>
        <fullName evidence="8">G domain-containing protein</fullName>
    </recommendedName>
</protein>
<evidence type="ECO:0000256" key="1">
    <source>
        <dbReference type="ARBA" id="ARBA00006270"/>
    </source>
</evidence>
<dbReference type="AlphaFoldDB" id="A0A4S8S573"/>
<feature type="domain" description="Dynamin N-terminal" evidence="4">
    <location>
        <begin position="385"/>
        <end position="649"/>
    </location>
</feature>
<evidence type="ECO:0000256" key="2">
    <source>
        <dbReference type="SAM" id="Coils"/>
    </source>
</evidence>
<organism evidence="6 7">
    <name type="scientific">Aureobasidium pullulans</name>
    <name type="common">Black yeast</name>
    <name type="synonym">Pullularia pullulans</name>
    <dbReference type="NCBI Taxonomy" id="5580"/>
    <lineage>
        <taxon>Eukaryota</taxon>
        <taxon>Fungi</taxon>
        <taxon>Dikarya</taxon>
        <taxon>Ascomycota</taxon>
        <taxon>Pezizomycotina</taxon>
        <taxon>Dothideomycetes</taxon>
        <taxon>Dothideomycetidae</taxon>
        <taxon>Dothideales</taxon>
        <taxon>Saccotheciaceae</taxon>
        <taxon>Aureobasidium</taxon>
    </lineage>
</organism>
<dbReference type="SMART" id="SM00175">
    <property type="entry name" value="RAB"/>
    <property type="match status" value="1"/>
</dbReference>
<dbReference type="GO" id="GO:0003924">
    <property type="term" value="F:GTPase activity"/>
    <property type="evidence" value="ECO:0007669"/>
    <property type="project" value="InterPro"/>
</dbReference>
<comment type="similarity">
    <text evidence="1">Belongs to the small GTPase superfamily. Rab family.</text>
</comment>
<evidence type="ECO:0000259" key="5">
    <source>
        <dbReference type="Pfam" id="PF24564"/>
    </source>
</evidence>
<evidence type="ECO:0000313" key="7">
    <source>
        <dbReference type="Proteomes" id="UP000304951"/>
    </source>
</evidence>
<dbReference type="SUPFAM" id="SSF52540">
    <property type="entry name" value="P-loop containing nucleoside triphosphate hydrolases"/>
    <property type="match status" value="2"/>
</dbReference>
<dbReference type="PROSITE" id="PS51419">
    <property type="entry name" value="RAB"/>
    <property type="match status" value="1"/>
</dbReference>
<dbReference type="PANTHER" id="PTHR47979">
    <property type="entry name" value="DRAB11-RELATED"/>
    <property type="match status" value="1"/>
</dbReference>
<evidence type="ECO:0000313" key="6">
    <source>
        <dbReference type="EMBL" id="THV65328.1"/>
    </source>
</evidence>
<dbReference type="Proteomes" id="UP000304951">
    <property type="component" value="Unassembled WGS sequence"/>
</dbReference>
<dbReference type="InterPro" id="IPR045063">
    <property type="entry name" value="Dynamin_N"/>
</dbReference>
<feature type="domain" description="DUF7605" evidence="5">
    <location>
        <begin position="859"/>
        <end position="1037"/>
    </location>
</feature>
<dbReference type="PROSITE" id="PS51420">
    <property type="entry name" value="RHO"/>
    <property type="match status" value="1"/>
</dbReference>
<dbReference type="InterPro" id="IPR050209">
    <property type="entry name" value="Rab_GTPases_membrane_traffic"/>
</dbReference>
<feature type="coiled-coil region" evidence="2">
    <location>
        <begin position="683"/>
        <end position="717"/>
    </location>
</feature>
<name>A0A4S8S573_AURPU</name>
<dbReference type="SMART" id="SM00173">
    <property type="entry name" value="RAS"/>
    <property type="match status" value="1"/>
</dbReference>
<evidence type="ECO:0008006" key="8">
    <source>
        <dbReference type="Google" id="ProtNLM"/>
    </source>
</evidence>
<dbReference type="InterPro" id="IPR005225">
    <property type="entry name" value="Small_GTP-bd"/>
</dbReference>
<dbReference type="Pfam" id="PF24564">
    <property type="entry name" value="DUF7605"/>
    <property type="match status" value="1"/>
</dbReference>
<dbReference type="InterPro" id="IPR056024">
    <property type="entry name" value="DUF7605"/>
</dbReference>
<dbReference type="PROSITE" id="PS51421">
    <property type="entry name" value="RAS"/>
    <property type="match status" value="1"/>
</dbReference>
<dbReference type="PRINTS" id="PR00449">
    <property type="entry name" value="RASTRNSFRMNG"/>
</dbReference>
<dbReference type="Gene3D" id="3.40.50.300">
    <property type="entry name" value="P-loop containing nucleotide triphosphate hydrolases"/>
    <property type="match status" value="2"/>
</dbReference>
<gene>
    <name evidence="6" type="ORF">D6D28_09186</name>
</gene>
<accession>A0A4S8S573</accession>